<accession>A0AAP0KBN8</accession>
<comment type="caution">
    <text evidence="1">The sequence shown here is derived from an EMBL/GenBank/DDBJ whole genome shotgun (WGS) entry which is preliminary data.</text>
</comment>
<reference evidence="1 2" key="1">
    <citation type="submission" date="2024-01" db="EMBL/GenBank/DDBJ databases">
        <title>Genome assemblies of Stephania.</title>
        <authorList>
            <person name="Yang L."/>
        </authorList>
    </citation>
    <scope>NUCLEOTIDE SEQUENCE [LARGE SCALE GENOMIC DNA]</scope>
    <source>
        <strain evidence="1">JXDWG</strain>
        <tissue evidence="1">Leaf</tissue>
    </source>
</reference>
<proteinExistence type="predicted"/>
<keyword evidence="2" id="KW-1185">Reference proteome</keyword>
<gene>
    <name evidence="1" type="ORF">Scep_007351</name>
</gene>
<dbReference type="AlphaFoldDB" id="A0AAP0KBN8"/>
<dbReference type="EMBL" id="JBBNAG010000003">
    <property type="protein sequence ID" value="KAK9148594.1"/>
    <property type="molecule type" value="Genomic_DNA"/>
</dbReference>
<evidence type="ECO:0000313" key="2">
    <source>
        <dbReference type="Proteomes" id="UP001419268"/>
    </source>
</evidence>
<sequence length="162" mass="17951">MYMHPVRASSRDRESIYIFYVPPYVRASTLSRTTHMGIVLSPPNVDVYAPPGEHAQRQRSHIHLLCLPPICAARASSASTHIWAKYSLSPSPYVQREQALRAHTYGQSTLCLPPHMCCASKLCEHTHMGKVLISQINSNHDSLANGLTQSTTISTIAIITTQ</sequence>
<protein>
    <submittedName>
        <fullName evidence="1">Uncharacterized protein</fullName>
    </submittedName>
</protein>
<evidence type="ECO:0000313" key="1">
    <source>
        <dbReference type="EMBL" id="KAK9148594.1"/>
    </source>
</evidence>
<organism evidence="1 2">
    <name type="scientific">Stephania cephalantha</name>
    <dbReference type="NCBI Taxonomy" id="152367"/>
    <lineage>
        <taxon>Eukaryota</taxon>
        <taxon>Viridiplantae</taxon>
        <taxon>Streptophyta</taxon>
        <taxon>Embryophyta</taxon>
        <taxon>Tracheophyta</taxon>
        <taxon>Spermatophyta</taxon>
        <taxon>Magnoliopsida</taxon>
        <taxon>Ranunculales</taxon>
        <taxon>Menispermaceae</taxon>
        <taxon>Menispermoideae</taxon>
        <taxon>Cissampelideae</taxon>
        <taxon>Stephania</taxon>
    </lineage>
</organism>
<dbReference type="Proteomes" id="UP001419268">
    <property type="component" value="Unassembled WGS sequence"/>
</dbReference>
<name>A0AAP0KBN8_9MAGN</name>